<evidence type="ECO:0000259" key="2">
    <source>
        <dbReference type="Pfam" id="PF16268"/>
    </source>
</evidence>
<protein>
    <submittedName>
        <fullName evidence="3">UDP-glucose--hexose-1-phosphateuridylyltransfera se</fullName>
        <ecNumber evidence="3">2.7.7.12</ecNumber>
    </submittedName>
</protein>
<keyword evidence="3" id="KW-0808">Transferase</keyword>
<dbReference type="InterPro" id="IPR036265">
    <property type="entry name" value="HIT-like_sf"/>
</dbReference>
<evidence type="ECO:0000313" key="3">
    <source>
        <dbReference type="EMBL" id="ADE36293.1"/>
    </source>
</evidence>
<dbReference type="HOGENOM" id="CLU_029960_1_0_2"/>
<keyword evidence="4" id="KW-1185">Reference proteome</keyword>
<organism evidence="3 4">
    <name type="scientific">Methanohalophilus mahii (strain ATCC 35705 / DSM 5219 / SLP)</name>
    <dbReference type="NCBI Taxonomy" id="547558"/>
    <lineage>
        <taxon>Archaea</taxon>
        <taxon>Methanobacteriati</taxon>
        <taxon>Methanobacteriota</taxon>
        <taxon>Stenosarchaea group</taxon>
        <taxon>Methanomicrobia</taxon>
        <taxon>Methanosarcinales</taxon>
        <taxon>Methanosarcinaceae</taxon>
        <taxon>Methanohalophilus</taxon>
    </lineage>
</organism>
<gene>
    <name evidence="3" type="ordered locus">Mmah_0769</name>
</gene>
<dbReference type="EC" id="2.7.7.12" evidence="3"/>
<dbReference type="InterPro" id="IPR032576">
    <property type="entry name" value="DUF4921"/>
</dbReference>
<dbReference type="GO" id="GO:0008270">
    <property type="term" value="F:zinc ion binding"/>
    <property type="evidence" value="ECO:0007669"/>
    <property type="project" value="InterPro"/>
</dbReference>
<dbReference type="STRING" id="547558.Mmah_0769"/>
<dbReference type="GO" id="GO:0006012">
    <property type="term" value="P:galactose metabolic process"/>
    <property type="evidence" value="ECO:0007669"/>
    <property type="project" value="InterPro"/>
</dbReference>
<dbReference type="GO" id="GO:0008108">
    <property type="term" value="F:UDP-glucose:hexose-1-phosphate uridylyltransferase activity"/>
    <property type="evidence" value="ECO:0007669"/>
    <property type="project" value="UniProtKB-EC"/>
</dbReference>
<dbReference type="EMBL" id="CP001994">
    <property type="protein sequence ID" value="ADE36293.1"/>
    <property type="molecule type" value="Genomic_DNA"/>
</dbReference>
<dbReference type="KEGG" id="mmh:Mmah_0769"/>
<feature type="active site" description="Tele-UMP-histidine intermediate" evidence="1">
    <location>
        <position position="173"/>
    </location>
</feature>
<reference evidence="3 4" key="1">
    <citation type="submission" date="2010-03" db="EMBL/GenBank/DDBJ databases">
        <title>The complete genome of Methanohalophilus mahii DSM 5219.</title>
        <authorList>
            <consortium name="US DOE Joint Genome Institute (JGI-PGF)"/>
            <person name="Lucas S."/>
            <person name="Copeland A."/>
            <person name="Lapidus A."/>
            <person name="Glavina del Rio T."/>
            <person name="Dalin E."/>
            <person name="Tice H."/>
            <person name="Bruce D."/>
            <person name="Goodwin L."/>
            <person name="Pitluck S."/>
            <person name="Kyrpides N."/>
            <person name="Mavromatis K."/>
            <person name="Ivanova N."/>
            <person name="Lykidis A."/>
            <person name="Saunders E."/>
            <person name="Brettin T."/>
            <person name="Detter J.C."/>
            <person name="Han C."/>
            <person name="Land M."/>
            <person name="Hauser L."/>
            <person name="Markowitz V."/>
            <person name="Cheng J.-F."/>
            <person name="Hugenholtz P."/>
            <person name="Woyke T."/>
            <person name="Wu D."/>
            <person name="Spring S."/>
            <person name="Schneider S."/>
            <person name="Schroeder M."/>
            <person name="Klenk H.-P."/>
            <person name="Eisen J.A."/>
        </authorList>
    </citation>
    <scope>NUCLEOTIDE SEQUENCE [LARGE SCALE GENOMIC DNA]</scope>
    <source>
        <strain evidence="4">ATCC 35705 / DSM 5219 / SLP</strain>
    </source>
</reference>
<dbReference type="AlphaFoldDB" id="D5EAU2"/>
<dbReference type="Gene3D" id="3.30.428.10">
    <property type="entry name" value="HIT-like"/>
    <property type="match status" value="2"/>
</dbReference>
<evidence type="ECO:0000313" key="4">
    <source>
        <dbReference type="Proteomes" id="UP000001059"/>
    </source>
</evidence>
<accession>D5EAU2</accession>
<name>D5EAU2_METMS</name>
<dbReference type="PANTHER" id="PTHR42763:SF2">
    <property type="entry name" value="ADP-GLUCOSE PHOSPHORYLASE"/>
    <property type="match status" value="1"/>
</dbReference>
<dbReference type="SUPFAM" id="SSF54197">
    <property type="entry name" value="HIT-like"/>
    <property type="match status" value="2"/>
</dbReference>
<dbReference type="InterPro" id="IPR001937">
    <property type="entry name" value="GalP_UDPtransf1"/>
</dbReference>
<dbReference type="PIRSF" id="PIRSF000808">
    <property type="entry name" value="GalT"/>
    <property type="match status" value="1"/>
</dbReference>
<dbReference type="PANTHER" id="PTHR42763">
    <property type="entry name" value="ADP-GLUCOSE PHOSPHORYLASE"/>
    <property type="match status" value="1"/>
</dbReference>
<keyword evidence="3" id="KW-0548">Nucleotidyltransferase</keyword>
<evidence type="ECO:0000256" key="1">
    <source>
        <dbReference type="PIRSR" id="PIRSR000808-1"/>
    </source>
</evidence>
<proteinExistence type="predicted"/>
<sequence>MGSGYMSQIRKHYFLDEYCIIAPGRGKRPSDYLGDVLEKETSDCVFCKGHEEKTPPATAVYKEGQILQDSEKFRIKDWDIRCFPNLYPALIQNPAKVSNTEFQAMEGYGFHEVIVETPKHSRQIPDFSDNEILLLMKAYKEQVNYYQSLEKIKYVSLFKNKGERAGASIAHTHSQLLALPVMPPTLKREIQTIKSSETCPYCNILVKEYGSNRLLYRNEEFIVIAPYCSKVPYELWILPQRHIHHISDFTDDLLRFLGDAIQVSLSVLSNSIGDLPYNYMFYQLNDDPEYHFNVKIQPVTSIAAGFEKNTGIYINTMAPEKAVEQLKTNLL</sequence>
<feature type="domain" description="DUF4921" evidence="2">
    <location>
        <begin position="144"/>
        <end position="329"/>
    </location>
</feature>
<dbReference type="InterPro" id="IPR053177">
    <property type="entry name" value="ADP-glucose_phosphorylase"/>
</dbReference>
<dbReference type="Proteomes" id="UP000001059">
    <property type="component" value="Chromosome"/>
</dbReference>
<dbReference type="Pfam" id="PF16268">
    <property type="entry name" value="DUF4921"/>
    <property type="match status" value="1"/>
</dbReference>